<keyword evidence="1" id="KW-0472">Membrane</keyword>
<dbReference type="STRING" id="446471.Xcel_0799"/>
<organism evidence="2 3">
    <name type="scientific">Xylanimonas cellulosilytica (strain DSM 15894 / JCM 12276 / CECT 5975 / KCTC 9989 / LMG 20990 / NBRC 107835 / XIL07)</name>
    <dbReference type="NCBI Taxonomy" id="446471"/>
    <lineage>
        <taxon>Bacteria</taxon>
        <taxon>Bacillati</taxon>
        <taxon>Actinomycetota</taxon>
        <taxon>Actinomycetes</taxon>
        <taxon>Micrococcales</taxon>
        <taxon>Promicromonosporaceae</taxon>
        <taxon>Xylanimonas</taxon>
    </lineage>
</organism>
<name>D1BXM7_XYLCX</name>
<protein>
    <submittedName>
        <fullName evidence="2">Uncharacterized protein</fullName>
    </submittedName>
</protein>
<dbReference type="EMBL" id="CP001821">
    <property type="protein sequence ID" value="ACZ29837.1"/>
    <property type="molecule type" value="Genomic_DNA"/>
</dbReference>
<reference evidence="3" key="1">
    <citation type="submission" date="2009-11" db="EMBL/GenBank/DDBJ databases">
        <title>The complete chromosome of Xylanimonas cellulosilytica DSM 15894.</title>
        <authorList>
            <consortium name="US DOE Joint Genome Institute (JGI-PGF)"/>
            <person name="Lucas S."/>
            <person name="Copeland A."/>
            <person name="Lapidus A."/>
            <person name="Glavina del Rio T."/>
            <person name="Dalin E."/>
            <person name="Tice H."/>
            <person name="Bruce D."/>
            <person name="Goodwin L."/>
            <person name="Pitluck S."/>
            <person name="Kyrpides N."/>
            <person name="Mavromatis K."/>
            <person name="Ivanova N."/>
            <person name="Mikhailova N."/>
            <person name="Foster B."/>
            <person name="Clum A."/>
            <person name="Brettin T."/>
            <person name="Detter J.C."/>
            <person name="Han C."/>
            <person name="Larimer F."/>
            <person name="Land M."/>
            <person name="Hauser L."/>
            <person name="Markowitz V."/>
            <person name="Cheng J.F."/>
            <person name="Hugenholtz P."/>
            <person name="Woyke T."/>
            <person name="Wu D."/>
            <person name="Gehrich-Schroeter G."/>
            <person name="Schneider S."/>
            <person name="Pukall S.R."/>
            <person name="Klenk H.P."/>
            <person name="Eisen J.A."/>
        </authorList>
    </citation>
    <scope>NUCLEOTIDE SEQUENCE [LARGE SCALE GENOMIC DNA]</scope>
    <source>
        <strain evidence="3">DSM 15894 / CECT 5975 / LMG 20990 / XIL07</strain>
    </source>
</reference>
<feature type="transmembrane region" description="Helical" evidence="1">
    <location>
        <begin position="79"/>
        <end position="101"/>
    </location>
</feature>
<dbReference type="Proteomes" id="UP000002255">
    <property type="component" value="Chromosome"/>
</dbReference>
<dbReference type="HOGENOM" id="CLU_1969696_0_0_11"/>
<dbReference type="RefSeq" id="WP_012877579.1">
    <property type="nucleotide sequence ID" value="NC_013530.1"/>
</dbReference>
<evidence type="ECO:0000313" key="3">
    <source>
        <dbReference type="Proteomes" id="UP000002255"/>
    </source>
</evidence>
<dbReference type="KEGG" id="xce:Xcel_0799"/>
<evidence type="ECO:0000256" key="1">
    <source>
        <dbReference type="SAM" id="Phobius"/>
    </source>
</evidence>
<keyword evidence="1" id="KW-0812">Transmembrane</keyword>
<dbReference type="AlphaFoldDB" id="D1BXM7"/>
<feature type="transmembrane region" description="Helical" evidence="1">
    <location>
        <begin position="52"/>
        <end position="72"/>
    </location>
</feature>
<accession>D1BXM7</accession>
<keyword evidence="3" id="KW-1185">Reference proteome</keyword>
<gene>
    <name evidence="2" type="ordered locus">Xcel_0799</name>
</gene>
<keyword evidence="1" id="KW-1133">Transmembrane helix</keyword>
<proteinExistence type="predicted"/>
<sequence>MAAFGLAVAASGWWLLAPIYQPETTCSGGGSSTGASWETCEAPSSMAAAGAWGYIVWFVVIPVVLAGLPLVARGRAWSVLSAVSAAGLVIVVLTGGISFGLPLVPGAACAVVGAVLRNRRHVVGPTV</sequence>
<reference evidence="2 3" key="2">
    <citation type="journal article" date="2010" name="Stand. Genomic Sci.">
        <title>Complete genome sequence of Xylanimonas cellulosilytica type strain (XIL07).</title>
        <authorList>
            <person name="Foster B."/>
            <person name="Pukall R."/>
            <person name="Abt B."/>
            <person name="Nolan M."/>
            <person name="Glavina Del Rio T."/>
            <person name="Chen F."/>
            <person name="Lucas S."/>
            <person name="Tice H."/>
            <person name="Pitluck S."/>
            <person name="Cheng J.-F."/>
            <person name="Chertkov O."/>
            <person name="Brettin T."/>
            <person name="Han C."/>
            <person name="Detter J.C."/>
            <person name="Bruce D."/>
            <person name="Goodwin L."/>
            <person name="Ivanova N."/>
            <person name="Mavromatis K."/>
            <person name="Pati A."/>
            <person name="Mikhailova N."/>
            <person name="Chen A."/>
            <person name="Palaniappan K."/>
            <person name="Land M."/>
            <person name="Hauser L."/>
            <person name="Chang Y.-J."/>
            <person name="Jeffries C.D."/>
            <person name="Chain P."/>
            <person name="Rohde M."/>
            <person name="Goeker M."/>
            <person name="Bristow J."/>
            <person name="Eisen J.A."/>
            <person name="Markowitz V."/>
            <person name="Hugenholtz P."/>
            <person name="Kyrpides N.C."/>
            <person name="Klenk H.-P."/>
            <person name="Lapidus A."/>
        </authorList>
    </citation>
    <scope>NUCLEOTIDE SEQUENCE [LARGE SCALE GENOMIC DNA]</scope>
    <source>
        <strain evidence="3">DSM 15894 / CECT 5975 / LMG 20990 / XIL07</strain>
    </source>
</reference>
<evidence type="ECO:0000313" key="2">
    <source>
        <dbReference type="EMBL" id="ACZ29837.1"/>
    </source>
</evidence>